<dbReference type="PANTHER" id="PTHR42709">
    <property type="entry name" value="ALKALINE PHOSPHATASE LIKE PROTEIN"/>
    <property type="match status" value="1"/>
</dbReference>
<evidence type="ECO:0000256" key="3">
    <source>
        <dbReference type="ARBA" id="ARBA00022692"/>
    </source>
</evidence>
<feature type="transmembrane region" description="Helical" evidence="6">
    <location>
        <begin position="144"/>
        <end position="164"/>
    </location>
</feature>
<reference evidence="9" key="1">
    <citation type="submission" date="2017-09" db="EMBL/GenBank/DDBJ databases">
        <title>Depth-based differentiation of microbial function through sediment-hosted aquifers and enrichment of novel symbionts in the deep terrestrial subsurface.</title>
        <authorList>
            <person name="Probst A.J."/>
            <person name="Ladd B."/>
            <person name="Jarett J.K."/>
            <person name="Geller-Mcgrath D.E."/>
            <person name="Sieber C.M.K."/>
            <person name="Emerson J.B."/>
            <person name="Anantharaman K."/>
            <person name="Thomas B.C."/>
            <person name="Malmstrom R."/>
            <person name="Stieglmeier M."/>
            <person name="Klingl A."/>
            <person name="Woyke T."/>
            <person name="Ryan C.M."/>
            <person name="Banfield J.F."/>
        </authorList>
    </citation>
    <scope>NUCLEOTIDE SEQUENCE [LARGE SCALE GENOMIC DNA]</scope>
</reference>
<evidence type="ECO:0000259" key="7">
    <source>
        <dbReference type="Pfam" id="PF09335"/>
    </source>
</evidence>
<evidence type="ECO:0000256" key="5">
    <source>
        <dbReference type="ARBA" id="ARBA00023136"/>
    </source>
</evidence>
<keyword evidence="5 6" id="KW-0472">Membrane</keyword>
<proteinExistence type="predicted"/>
<gene>
    <name evidence="8" type="ORF">CO003_00210</name>
</gene>
<evidence type="ECO:0000256" key="2">
    <source>
        <dbReference type="ARBA" id="ARBA00022475"/>
    </source>
</evidence>
<keyword evidence="2" id="KW-1003">Cell membrane</keyword>
<comment type="caution">
    <text evidence="8">The sequence shown here is derived from an EMBL/GenBank/DDBJ whole genome shotgun (WGS) entry which is preliminary data.</text>
</comment>
<dbReference type="PANTHER" id="PTHR42709:SF6">
    <property type="entry name" value="UNDECAPRENYL PHOSPHATE TRANSPORTER A"/>
    <property type="match status" value="1"/>
</dbReference>
<keyword evidence="3 6" id="KW-0812">Transmembrane</keyword>
<evidence type="ECO:0000256" key="6">
    <source>
        <dbReference type="SAM" id="Phobius"/>
    </source>
</evidence>
<dbReference type="GO" id="GO:0005886">
    <property type="term" value="C:plasma membrane"/>
    <property type="evidence" value="ECO:0007669"/>
    <property type="project" value="UniProtKB-SubCell"/>
</dbReference>
<sequence length="208" mass="23050">MINFILSGLASLIIKIISSTGYFGVAMLMALESAGILIPSEVIMPFSGFLVFTGEFNFWLTVLCGAAGNLLGSMAAYWIGYAGGRPLIEKYGKYILISGRDLNLADSWFKRYGQATVFFSRLLPIVRTLISFPAGIAKMNFKKFSFYTVLGSLPWSLALTYIGLALGENWPSLKIYFEKFDIVIAGLIIAGIVWWVRRHFSQLKISNG</sequence>
<dbReference type="InterPro" id="IPR032816">
    <property type="entry name" value="VTT_dom"/>
</dbReference>
<dbReference type="Proteomes" id="UP000231673">
    <property type="component" value="Unassembled WGS sequence"/>
</dbReference>
<dbReference type="Pfam" id="PF09335">
    <property type="entry name" value="VTT_dom"/>
    <property type="match status" value="1"/>
</dbReference>
<feature type="domain" description="VTT" evidence="7">
    <location>
        <begin position="38"/>
        <end position="163"/>
    </location>
</feature>
<organism evidence="8 9">
    <name type="scientific">Candidatus Portnoybacteria bacterium CG_4_8_14_3_um_filter_44_15</name>
    <dbReference type="NCBI Taxonomy" id="1974803"/>
    <lineage>
        <taxon>Bacteria</taxon>
        <taxon>Candidatus Portnoyibacteriota</taxon>
    </lineage>
</organism>
<keyword evidence="4 6" id="KW-1133">Transmembrane helix</keyword>
<protein>
    <submittedName>
        <fullName evidence="8">Alkaline phosphatase</fullName>
    </submittedName>
</protein>
<dbReference type="AlphaFoldDB" id="A0A2M7IEJ9"/>
<evidence type="ECO:0000313" key="8">
    <source>
        <dbReference type="EMBL" id="PIW74921.1"/>
    </source>
</evidence>
<feature type="transmembrane region" description="Helical" evidence="6">
    <location>
        <begin position="58"/>
        <end position="80"/>
    </location>
</feature>
<dbReference type="EMBL" id="PFGW01000003">
    <property type="protein sequence ID" value="PIW74921.1"/>
    <property type="molecule type" value="Genomic_DNA"/>
</dbReference>
<accession>A0A2M7IEJ9</accession>
<feature type="transmembrane region" description="Helical" evidence="6">
    <location>
        <begin position="12"/>
        <end position="38"/>
    </location>
</feature>
<evidence type="ECO:0000256" key="1">
    <source>
        <dbReference type="ARBA" id="ARBA00004651"/>
    </source>
</evidence>
<comment type="subcellular location">
    <subcellularLocation>
        <location evidence="1">Cell membrane</location>
        <topology evidence="1">Multi-pass membrane protein</topology>
    </subcellularLocation>
</comment>
<feature type="transmembrane region" description="Helical" evidence="6">
    <location>
        <begin position="176"/>
        <end position="196"/>
    </location>
</feature>
<evidence type="ECO:0000256" key="4">
    <source>
        <dbReference type="ARBA" id="ARBA00022989"/>
    </source>
</evidence>
<evidence type="ECO:0000313" key="9">
    <source>
        <dbReference type="Proteomes" id="UP000231673"/>
    </source>
</evidence>
<name>A0A2M7IEJ9_9BACT</name>
<dbReference type="InterPro" id="IPR051311">
    <property type="entry name" value="DedA_domain"/>
</dbReference>